<accession>A0A3R8P041</accession>
<feature type="domain" description="Xylose isomerase-like TIM barrel" evidence="1">
    <location>
        <begin position="68"/>
        <end position="239"/>
    </location>
</feature>
<dbReference type="GO" id="GO:0016853">
    <property type="term" value="F:isomerase activity"/>
    <property type="evidence" value="ECO:0007669"/>
    <property type="project" value="UniProtKB-KW"/>
</dbReference>
<keyword evidence="2" id="KW-0413">Isomerase</keyword>
<organism evidence="2 3">
    <name type="scientific">Saccharopolyspora rhizosphaerae</name>
    <dbReference type="NCBI Taxonomy" id="2492662"/>
    <lineage>
        <taxon>Bacteria</taxon>
        <taxon>Bacillati</taxon>
        <taxon>Actinomycetota</taxon>
        <taxon>Actinomycetes</taxon>
        <taxon>Pseudonocardiales</taxon>
        <taxon>Pseudonocardiaceae</taxon>
        <taxon>Saccharopolyspora</taxon>
    </lineage>
</organism>
<reference evidence="2 3" key="1">
    <citation type="submission" date="2018-11" db="EMBL/GenBank/DDBJ databases">
        <title>Saccharopolyspora rhizosphaerae sp. nov., an actinomycete isolated from rhizosphere soil in Thailand.</title>
        <authorList>
            <person name="Intra B."/>
            <person name="Euanorasetr J."/>
            <person name="Take A."/>
            <person name="Inahashi Y."/>
            <person name="Mori M."/>
            <person name="Panbangred W."/>
            <person name="Matsumoto A."/>
        </authorList>
    </citation>
    <scope>NUCLEOTIDE SEQUENCE [LARGE SCALE GENOMIC DNA]</scope>
    <source>
        <strain evidence="2 3">H219</strain>
    </source>
</reference>
<sequence length="388" mass="42809">MRFTHHDGTRIHLAYCTNVHPAEDLDGLLRQLRTFGGGVRAELGVERLGVGLWLPAPLAAHLVAHPDLGRLRATLAACGLEVVTLNAFPYQRFHADIVKHAVYHPDWTDERRWDYTLDCARVLARLLPEDVARGSISTLPLAWREPWSAAQRGHAVDSMRQLSKRLATLAEDTGKEIRVAVEPEPGCVVETIDEAIDLLSEVDTDHIGLCLDTCHLAVGFEDPHDAVRRTTAAGVPIVKTQASTALHAAEPAHQDTRDALDRYAEDRFLHQVRERGPAGITALDDLADALHGDRPLRGDGPWRVHFHVPIHRRPEPPLGSTQDDLDTTLHALFAGPAALTDHVEVETYTWSVLPEHQRPRDDADLIAGLAGELGWVAQSMRRAGLEPS</sequence>
<dbReference type="PROSITE" id="PS00730">
    <property type="entry name" value="AP_NUCLEASE_F2_2"/>
    <property type="match status" value="1"/>
</dbReference>
<dbReference type="AlphaFoldDB" id="A0A3R8P041"/>
<dbReference type="PANTHER" id="PTHR12110:SF53">
    <property type="entry name" value="BLR5974 PROTEIN"/>
    <property type="match status" value="1"/>
</dbReference>
<gene>
    <name evidence="2" type="ORF">EIL87_12205</name>
</gene>
<keyword evidence="3" id="KW-1185">Reference proteome</keyword>
<evidence type="ECO:0000313" key="3">
    <source>
        <dbReference type="Proteomes" id="UP000274515"/>
    </source>
</evidence>
<dbReference type="OrthoDB" id="9785907at2"/>
<dbReference type="InterPro" id="IPR036237">
    <property type="entry name" value="Xyl_isomerase-like_sf"/>
</dbReference>
<dbReference type="InterPro" id="IPR018246">
    <property type="entry name" value="AP_endonuc_F2_Zn_BS"/>
</dbReference>
<comment type="caution">
    <text evidence="2">The sequence shown here is derived from an EMBL/GenBank/DDBJ whole genome shotgun (WGS) entry which is preliminary data.</text>
</comment>
<name>A0A3R8P041_9PSEU</name>
<dbReference type="EMBL" id="RSAA01000010">
    <property type="protein sequence ID" value="RRO17032.1"/>
    <property type="molecule type" value="Genomic_DNA"/>
</dbReference>
<protein>
    <submittedName>
        <fullName evidence="2">Xylose isomerase</fullName>
    </submittedName>
</protein>
<dbReference type="SUPFAM" id="SSF51658">
    <property type="entry name" value="Xylose isomerase-like"/>
    <property type="match status" value="1"/>
</dbReference>
<dbReference type="InterPro" id="IPR050312">
    <property type="entry name" value="IolE/XylAMocC-like"/>
</dbReference>
<dbReference type="NCBIfam" id="NF035939">
    <property type="entry name" value="TIM_EboE"/>
    <property type="match status" value="1"/>
</dbReference>
<dbReference type="Pfam" id="PF01261">
    <property type="entry name" value="AP_endonuc_2"/>
    <property type="match status" value="1"/>
</dbReference>
<evidence type="ECO:0000313" key="2">
    <source>
        <dbReference type="EMBL" id="RRO17032.1"/>
    </source>
</evidence>
<evidence type="ECO:0000259" key="1">
    <source>
        <dbReference type="Pfam" id="PF01261"/>
    </source>
</evidence>
<dbReference type="PANTHER" id="PTHR12110">
    <property type="entry name" value="HYDROXYPYRUVATE ISOMERASE"/>
    <property type="match status" value="1"/>
</dbReference>
<dbReference type="RefSeq" id="WP_125090358.1">
    <property type="nucleotide sequence ID" value="NZ_RSAA01000010.1"/>
</dbReference>
<proteinExistence type="predicted"/>
<dbReference type="Gene3D" id="3.20.20.150">
    <property type="entry name" value="Divalent-metal-dependent TIM barrel enzymes"/>
    <property type="match status" value="1"/>
</dbReference>
<dbReference type="InterPro" id="IPR013022">
    <property type="entry name" value="Xyl_isomerase-like_TIM-brl"/>
</dbReference>
<dbReference type="GO" id="GO:0008270">
    <property type="term" value="F:zinc ion binding"/>
    <property type="evidence" value="ECO:0007669"/>
    <property type="project" value="InterPro"/>
</dbReference>
<dbReference type="Proteomes" id="UP000274515">
    <property type="component" value="Unassembled WGS sequence"/>
</dbReference>